<accession>A0A1M7T6Z8</accession>
<evidence type="ECO:0000313" key="5">
    <source>
        <dbReference type="Proteomes" id="UP000184428"/>
    </source>
</evidence>
<dbReference type="AlphaFoldDB" id="A0A1M7T6Z8"/>
<name>A0A1M7T6Z8_9ACTN</name>
<dbReference type="RefSeq" id="WP_244277000.1">
    <property type="nucleotide sequence ID" value="NZ_FRDM01000005.1"/>
</dbReference>
<reference evidence="4 5" key="1">
    <citation type="submission" date="2016-12" db="EMBL/GenBank/DDBJ databases">
        <authorList>
            <person name="Song W.-J."/>
            <person name="Kurnit D.M."/>
        </authorList>
    </citation>
    <scope>NUCLEOTIDE SEQUENCE [LARGE SCALE GENOMIC DNA]</scope>
    <source>
        <strain evidence="4 5">DSM 43162</strain>
    </source>
</reference>
<dbReference type="EMBL" id="FRDM01000005">
    <property type="protein sequence ID" value="SHN66498.1"/>
    <property type="molecule type" value="Genomic_DNA"/>
</dbReference>
<evidence type="ECO:0000256" key="1">
    <source>
        <dbReference type="SAM" id="MobiDB-lite"/>
    </source>
</evidence>
<dbReference type="Proteomes" id="UP000184428">
    <property type="component" value="Unassembled WGS sequence"/>
</dbReference>
<evidence type="ECO:0000313" key="4">
    <source>
        <dbReference type="EMBL" id="SHN66498.1"/>
    </source>
</evidence>
<feature type="transmembrane region" description="Helical" evidence="2">
    <location>
        <begin position="44"/>
        <end position="69"/>
    </location>
</feature>
<keyword evidence="2" id="KW-0812">Transmembrane</keyword>
<feature type="domain" description="Putative Flp pilus-assembly TadG-like N-terminal" evidence="3">
    <location>
        <begin position="42"/>
        <end position="87"/>
    </location>
</feature>
<gene>
    <name evidence="4" type="ORF">SAMN05660350_01380</name>
</gene>
<feature type="region of interest" description="Disordered" evidence="1">
    <location>
        <begin position="1"/>
        <end position="29"/>
    </location>
</feature>
<dbReference type="Pfam" id="PF13400">
    <property type="entry name" value="Tad"/>
    <property type="match status" value="1"/>
</dbReference>
<evidence type="ECO:0000256" key="2">
    <source>
        <dbReference type="SAM" id="Phobius"/>
    </source>
</evidence>
<evidence type="ECO:0000259" key="3">
    <source>
        <dbReference type="Pfam" id="PF13400"/>
    </source>
</evidence>
<sequence>MQRLKQDPVLPTLRSAQGGARDGAGERGRPALRRRLAGEHGASAVLLALLLVPILGFTAIAVDVGALYAERARLQTAADAAALAVARNCARGACGDMRATAQDLVDANLGDATAAPPVLASDPFRVTVTGSTPTEHWFAPVIGHESTQVTATATVAWGAPDAGTAMLPLVFSWCEFTAQTGGGMPSTTTERTIELPKKSDTGCTGPSEMFVPGGFGWLTTDGGNTCRATSRVGGRFTSEPGNSPSKGCDPGDVAALVGRTVLLPIFDEAGGTGSSAWYHVHGYAAFTITAYHFGGQYDSGKPCKGEDRCIRGYFTRFVDAGDSFSYGPGAPSLGAWVLRLVR</sequence>
<dbReference type="InterPro" id="IPR028087">
    <property type="entry name" value="Tad_N"/>
</dbReference>
<keyword evidence="2" id="KW-1133">Transmembrane helix</keyword>
<protein>
    <submittedName>
        <fullName evidence="4">Flp pilus assembly protein TadG</fullName>
    </submittedName>
</protein>
<proteinExistence type="predicted"/>
<organism evidence="4 5">
    <name type="scientific">Geodermatophilus obscurus</name>
    <dbReference type="NCBI Taxonomy" id="1861"/>
    <lineage>
        <taxon>Bacteria</taxon>
        <taxon>Bacillati</taxon>
        <taxon>Actinomycetota</taxon>
        <taxon>Actinomycetes</taxon>
        <taxon>Geodermatophilales</taxon>
        <taxon>Geodermatophilaceae</taxon>
        <taxon>Geodermatophilus</taxon>
    </lineage>
</organism>
<keyword evidence="2" id="KW-0472">Membrane</keyword>